<dbReference type="KEGG" id="arev:RVR_4731"/>
<sequence>MKVLLCPQSSGGFLYPATAAALELHRRGHDVTLFAAGAAGRAAAAAGIAVLPAHPPAAPHAFDVSRWFRDGESQFRAVCDAARALRPDVVVTSALCPGALLAAEYLDLPAVVLGLACHLWPYADPGPGGDGGGAGSDAEDRGWRLAETLRHHRALRARLDLGLPEPADPARQLLGQAFLLRGHPDLERPDAVLPRGVRHVGPLWWEPSAEFDAPAPGGAEQDEPVRDWSVRDASGRDAAPLTDDALADHLDRVGKPLVYVHLGRTFGGESLWPWIDAAFTGSGHQAVVELARTDARAPAPGSDVVTVRRPRMGDLLARAEAVAGNGTSAPVLGALVHGLPLLLRPNGGEQRLLAAACRRAGVAAQLPEPRADGDALGPAIDDSRLRAAAGALGAALAQAKSATAAAQVIEEAAR</sequence>
<evidence type="ECO:0008006" key="3">
    <source>
        <dbReference type="Google" id="ProtNLM"/>
    </source>
</evidence>
<reference evidence="1 2" key="4">
    <citation type="journal article" date="2020" name="Sci. Rep.">
        <title>beta-carboline chemical signals induce reveromycin production through a LuxR family regulator in Streptomyces sp. SN-593.</title>
        <authorList>
            <person name="Panthee S."/>
            <person name="Kito N."/>
            <person name="Hayashi T."/>
            <person name="Shimizu T."/>
            <person name="Ishikawa J."/>
            <person name="Hamamoto H."/>
            <person name="Osada H."/>
            <person name="Takahashi S."/>
        </authorList>
    </citation>
    <scope>NUCLEOTIDE SEQUENCE [LARGE SCALE GENOMIC DNA]</scope>
    <source>
        <strain evidence="1 2">SN-593</strain>
    </source>
</reference>
<dbReference type="RefSeq" id="WP_202234658.1">
    <property type="nucleotide sequence ID" value="NZ_AP018365.1"/>
</dbReference>
<reference evidence="1 2" key="2">
    <citation type="journal article" date="2011" name="J. Antibiot.">
        <title>Furaquinocins I and J: novel polyketide isoprenoid hybrid compounds from Streptomyces reveromyceticus SN-593.</title>
        <authorList>
            <person name="Panthee S."/>
            <person name="Takahashi S."/>
            <person name="Takagi H."/>
            <person name="Nogawa T."/>
            <person name="Oowada E."/>
            <person name="Uramoto M."/>
            <person name="Osada H."/>
        </authorList>
    </citation>
    <scope>NUCLEOTIDE SEQUENCE [LARGE SCALE GENOMIC DNA]</scope>
    <source>
        <strain evidence="1 2">SN-593</strain>
    </source>
</reference>
<dbReference type="Proteomes" id="UP000595703">
    <property type="component" value="Chromosome"/>
</dbReference>
<dbReference type="SUPFAM" id="SSF53756">
    <property type="entry name" value="UDP-Glycosyltransferase/glycogen phosphorylase"/>
    <property type="match status" value="1"/>
</dbReference>
<reference evidence="1 2" key="3">
    <citation type="journal article" date="2011" name="Nat. Chem. Biol.">
        <title>Reveromycin A biosynthesis uses RevG and RevJ for stereospecific spiroacetal formation.</title>
        <authorList>
            <person name="Takahashi S."/>
            <person name="Toyoda A."/>
            <person name="Sekiyama Y."/>
            <person name="Takagi H."/>
            <person name="Nogawa T."/>
            <person name="Uramoto M."/>
            <person name="Suzuki R."/>
            <person name="Koshino H."/>
            <person name="Kumano T."/>
            <person name="Panthee S."/>
            <person name="Dairi T."/>
            <person name="Ishikawa J."/>
            <person name="Ikeda H."/>
            <person name="Sakaki Y."/>
            <person name="Osada H."/>
        </authorList>
    </citation>
    <scope>NUCLEOTIDE SEQUENCE [LARGE SCALE GENOMIC DNA]</scope>
    <source>
        <strain evidence="1 2">SN-593</strain>
    </source>
</reference>
<gene>
    <name evidence="1" type="ORF">RVR_4731</name>
</gene>
<dbReference type="EMBL" id="AP018365">
    <property type="protein sequence ID" value="BBA98521.1"/>
    <property type="molecule type" value="Genomic_DNA"/>
</dbReference>
<proteinExistence type="predicted"/>
<protein>
    <recommendedName>
        <fullName evidence="3">Glycosyltransferase</fullName>
    </recommendedName>
</protein>
<name>A0A7U3UTV2_9ACTN</name>
<dbReference type="AlphaFoldDB" id="A0A7U3UTV2"/>
<evidence type="ECO:0000313" key="1">
    <source>
        <dbReference type="EMBL" id="BBA98521.1"/>
    </source>
</evidence>
<accession>A0A7U3UTV2</accession>
<keyword evidence="2" id="KW-1185">Reference proteome</keyword>
<reference evidence="1 2" key="1">
    <citation type="journal article" date="2010" name="J. Bacteriol.">
        <title>Biochemical characterization of a novel indole prenyltransferase from Streptomyces sp. SN-593.</title>
        <authorList>
            <person name="Takahashi S."/>
            <person name="Takagi H."/>
            <person name="Toyoda A."/>
            <person name="Uramoto M."/>
            <person name="Nogawa T."/>
            <person name="Ueki M."/>
            <person name="Sakaki Y."/>
            <person name="Osada H."/>
        </authorList>
    </citation>
    <scope>NUCLEOTIDE SEQUENCE [LARGE SCALE GENOMIC DNA]</scope>
    <source>
        <strain evidence="1 2">SN-593</strain>
    </source>
</reference>
<evidence type="ECO:0000313" key="2">
    <source>
        <dbReference type="Proteomes" id="UP000595703"/>
    </source>
</evidence>
<dbReference type="Gene3D" id="3.40.50.2000">
    <property type="entry name" value="Glycogen Phosphorylase B"/>
    <property type="match status" value="3"/>
</dbReference>
<organism evidence="1 2">
    <name type="scientific">Actinacidiphila reveromycinica</name>
    <dbReference type="NCBI Taxonomy" id="659352"/>
    <lineage>
        <taxon>Bacteria</taxon>
        <taxon>Bacillati</taxon>
        <taxon>Actinomycetota</taxon>
        <taxon>Actinomycetes</taxon>
        <taxon>Kitasatosporales</taxon>
        <taxon>Streptomycetaceae</taxon>
        <taxon>Actinacidiphila</taxon>
    </lineage>
</organism>